<dbReference type="Proteomes" id="UP001165960">
    <property type="component" value="Unassembled WGS sequence"/>
</dbReference>
<name>A0ACC2T5F4_9FUNG</name>
<gene>
    <name evidence="1" type="primary">HMT1_1</name>
    <name evidence="1" type="ORF">DSO57_1014200</name>
</gene>
<evidence type="ECO:0000313" key="2">
    <source>
        <dbReference type="Proteomes" id="UP001165960"/>
    </source>
</evidence>
<keyword evidence="2" id="KW-1185">Reference proteome</keyword>
<reference evidence="1" key="1">
    <citation type="submission" date="2022-04" db="EMBL/GenBank/DDBJ databases">
        <title>Genome of the entomopathogenic fungus Entomophthora muscae.</title>
        <authorList>
            <person name="Elya C."/>
            <person name="Lovett B.R."/>
            <person name="Lee E."/>
            <person name="Macias A.M."/>
            <person name="Hajek A.E."/>
            <person name="De Bivort B.L."/>
            <person name="Kasson M.T."/>
            <person name="De Fine Licht H.H."/>
            <person name="Stajich J.E."/>
        </authorList>
    </citation>
    <scope>NUCLEOTIDE SEQUENCE</scope>
    <source>
        <strain evidence="1">Berkeley</strain>
    </source>
</reference>
<keyword evidence="1" id="KW-0808">Transferase</keyword>
<accession>A0ACC2T5F4</accession>
<protein>
    <submittedName>
        <fullName evidence="1">Nuclear SAM-dependent mono-and asymmetric methyltransferase</fullName>
        <ecNumber evidence="1">2.1.1.319</ecNumber>
    </submittedName>
</protein>
<dbReference type="EMBL" id="QTSX02003604">
    <property type="protein sequence ID" value="KAJ9069878.1"/>
    <property type="molecule type" value="Genomic_DNA"/>
</dbReference>
<sequence>MDPETVQQVPAAEEAGAKTAGARDYYFDSYAHFGIHEEMLKDTVRTLAYKNSILNNKHLFKDKIVLDVGCGTSILSMFAAKAGAKHVYGVDMSDIIHHAKKIVAENKLQDKITLIQGKMEDIILPVDKVDIIISEWMGYFLLYESMLDTVLVARDRYLAKDGLIFPDKATMYIAGLEDAEYKEEKLGFWNDVYGFTMSTIHDVAIKEPLVDTVNGDVVVSDPYMFKEIDIYTVKKEDLAFKVPFAIKAHRDDYVHAFICWFDTTFTSCHKHITLSTSPHSKYTHWKQTIFYFPDTLPVKKGDTITGSLSCKPNSRNPRDLDVEIEYSLESAAGSFKDKCSYTMC</sequence>
<comment type="caution">
    <text evidence="1">The sequence shown here is derived from an EMBL/GenBank/DDBJ whole genome shotgun (WGS) entry which is preliminary data.</text>
</comment>
<keyword evidence="1" id="KW-0489">Methyltransferase</keyword>
<proteinExistence type="predicted"/>
<evidence type="ECO:0000313" key="1">
    <source>
        <dbReference type="EMBL" id="KAJ9069878.1"/>
    </source>
</evidence>
<dbReference type="EC" id="2.1.1.319" evidence="1"/>
<organism evidence="1 2">
    <name type="scientific">Entomophthora muscae</name>
    <dbReference type="NCBI Taxonomy" id="34485"/>
    <lineage>
        <taxon>Eukaryota</taxon>
        <taxon>Fungi</taxon>
        <taxon>Fungi incertae sedis</taxon>
        <taxon>Zoopagomycota</taxon>
        <taxon>Entomophthoromycotina</taxon>
        <taxon>Entomophthoromycetes</taxon>
        <taxon>Entomophthorales</taxon>
        <taxon>Entomophthoraceae</taxon>
        <taxon>Entomophthora</taxon>
    </lineage>
</organism>